<protein>
    <recommendedName>
        <fullName evidence="4">PH domain-containing protein</fullName>
    </recommendedName>
</protein>
<sequence>MNLKRLINKGLLTVYGPLTSFVLICGFTANWFAKNILNYEKSDFIITITVVIATMIGWIWWSYKIVKWKYWAFSQINIENSYDLYEKAIGVGLIWPTGSIFNKTEIWTEKDKQNWEKLNPEIRDIFKVKKV</sequence>
<dbReference type="Proteomes" id="UP001176883">
    <property type="component" value="Unassembled WGS sequence"/>
</dbReference>
<feature type="transmembrane region" description="Helical" evidence="1">
    <location>
        <begin position="44"/>
        <end position="63"/>
    </location>
</feature>
<reference evidence="2" key="1">
    <citation type="submission" date="2023-07" db="EMBL/GenBank/DDBJ databases">
        <title>Two novel species in the genus Flavivirga.</title>
        <authorList>
            <person name="Kwon K."/>
        </authorList>
    </citation>
    <scope>NUCLEOTIDE SEQUENCE</scope>
    <source>
        <strain evidence="2">KCTC 52353</strain>
    </source>
</reference>
<evidence type="ECO:0000256" key="1">
    <source>
        <dbReference type="SAM" id="Phobius"/>
    </source>
</evidence>
<name>A0ABT8W7M0_9FLAO</name>
<gene>
    <name evidence="2" type="ORF">Q4Q35_04655</name>
</gene>
<dbReference type="EMBL" id="JAUOEK010000063">
    <property type="protein sequence ID" value="MDO5969091.1"/>
    <property type="molecule type" value="Genomic_DNA"/>
</dbReference>
<keyword evidence="1" id="KW-0812">Transmembrane</keyword>
<organism evidence="2 3">
    <name type="scientific">Flavivirga aquimarina</name>
    <dbReference type="NCBI Taxonomy" id="2027862"/>
    <lineage>
        <taxon>Bacteria</taxon>
        <taxon>Pseudomonadati</taxon>
        <taxon>Bacteroidota</taxon>
        <taxon>Flavobacteriia</taxon>
        <taxon>Flavobacteriales</taxon>
        <taxon>Flavobacteriaceae</taxon>
        <taxon>Flavivirga</taxon>
    </lineage>
</organism>
<evidence type="ECO:0000313" key="2">
    <source>
        <dbReference type="EMBL" id="MDO5969091.1"/>
    </source>
</evidence>
<proteinExistence type="predicted"/>
<comment type="caution">
    <text evidence="2">The sequence shown here is derived from an EMBL/GenBank/DDBJ whole genome shotgun (WGS) entry which is preliminary data.</text>
</comment>
<keyword evidence="3" id="KW-1185">Reference proteome</keyword>
<accession>A0ABT8W7M0</accession>
<evidence type="ECO:0008006" key="4">
    <source>
        <dbReference type="Google" id="ProtNLM"/>
    </source>
</evidence>
<keyword evidence="1" id="KW-1133">Transmembrane helix</keyword>
<evidence type="ECO:0000313" key="3">
    <source>
        <dbReference type="Proteomes" id="UP001176883"/>
    </source>
</evidence>
<dbReference type="RefSeq" id="WP_303276777.1">
    <property type="nucleotide sequence ID" value="NZ_JAUOEK010000063.1"/>
</dbReference>
<keyword evidence="1" id="KW-0472">Membrane</keyword>
<feature type="transmembrane region" description="Helical" evidence="1">
    <location>
        <begin position="12"/>
        <end position="32"/>
    </location>
</feature>